<sequence>MISFQPFVHHYSNYSFYANIYLCQHDKKLYYQLGKRYQEEQISNSYSFIICKPNCAYVLYQLIQHFIKLNYLISEKQFFQSTLKINQLLYYSPPIMANNSYSFQYAGISSSLVFLNYYYKNESYIYPCFILYYTSNLQFYGGELEKSLLPSTVINYDIYISSINEFRDSLQIQTIQFNSQKLYFYF</sequence>
<proteinExistence type="predicted"/>
<protein>
    <submittedName>
        <fullName evidence="1">Uncharacterized protein</fullName>
    </submittedName>
</protein>
<gene>
    <name evidence="1" type="ORF">POCTA_138.1.T0460076</name>
</gene>
<dbReference type="OrthoDB" id="10486622at2759"/>
<evidence type="ECO:0000313" key="1">
    <source>
        <dbReference type="EMBL" id="CAD8165021.1"/>
    </source>
</evidence>
<dbReference type="EMBL" id="CAJJDP010000046">
    <property type="protein sequence ID" value="CAD8165021.1"/>
    <property type="molecule type" value="Genomic_DNA"/>
</dbReference>
<dbReference type="AlphaFoldDB" id="A0A8S1UIL1"/>
<dbReference type="Proteomes" id="UP000683925">
    <property type="component" value="Unassembled WGS sequence"/>
</dbReference>
<keyword evidence="2" id="KW-1185">Reference proteome</keyword>
<organism evidence="1 2">
    <name type="scientific">Paramecium octaurelia</name>
    <dbReference type="NCBI Taxonomy" id="43137"/>
    <lineage>
        <taxon>Eukaryota</taxon>
        <taxon>Sar</taxon>
        <taxon>Alveolata</taxon>
        <taxon>Ciliophora</taxon>
        <taxon>Intramacronucleata</taxon>
        <taxon>Oligohymenophorea</taxon>
        <taxon>Peniculida</taxon>
        <taxon>Parameciidae</taxon>
        <taxon>Paramecium</taxon>
    </lineage>
</organism>
<name>A0A8S1UIL1_PAROT</name>
<evidence type="ECO:0000313" key="2">
    <source>
        <dbReference type="Proteomes" id="UP000683925"/>
    </source>
</evidence>
<comment type="caution">
    <text evidence="1">The sequence shown here is derived from an EMBL/GenBank/DDBJ whole genome shotgun (WGS) entry which is preliminary data.</text>
</comment>
<accession>A0A8S1UIL1</accession>
<reference evidence="1" key="1">
    <citation type="submission" date="2021-01" db="EMBL/GenBank/DDBJ databases">
        <authorList>
            <consortium name="Genoscope - CEA"/>
            <person name="William W."/>
        </authorList>
    </citation>
    <scope>NUCLEOTIDE SEQUENCE</scope>
</reference>